<dbReference type="AlphaFoldDB" id="A0A3P1WSZ2"/>
<proteinExistence type="predicted"/>
<comment type="caution">
    <text evidence="1">The sequence shown here is derived from an EMBL/GenBank/DDBJ whole genome shotgun (WGS) entry which is preliminary data.</text>
</comment>
<evidence type="ECO:0008006" key="3">
    <source>
        <dbReference type="Google" id="ProtNLM"/>
    </source>
</evidence>
<protein>
    <recommendedName>
        <fullName evidence="3">Secreted protein</fullName>
    </recommendedName>
</protein>
<dbReference type="EMBL" id="RQYT01000013">
    <property type="protein sequence ID" value="RRD49674.1"/>
    <property type="molecule type" value="Genomic_DNA"/>
</dbReference>
<name>A0A3P1WSZ2_9ACTN</name>
<reference evidence="1 2" key="1">
    <citation type="submission" date="2018-11" db="EMBL/GenBank/DDBJ databases">
        <title>Genomes From Bacteria Associated with the Canine Oral Cavity: a Test Case for Automated Genome-Based Taxonomic Assignment.</title>
        <authorList>
            <person name="Coil D.A."/>
            <person name="Jospin G."/>
            <person name="Darling A.E."/>
            <person name="Wallis C."/>
            <person name="Davis I.J."/>
            <person name="Harris S."/>
            <person name="Eisen J.A."/>
            <person name="Holcombe L.J."/>
            <person name="O'Flynn C."/>
        </authorList>
    </citation>
    <scope>NUCLEOTIDE SEQUENCE [LARGE SCALE GENOMIC DNA]</scope>
    <source>
        <strain evidence="1 2">OH2822_COT-296</strain>
    </source>
</reference>
<dbReference type="Pfam" id="PF18986">
    <property type="entry name" value="DUF5719"/>
    <property type="match status" value="1"/>
</dbReference>
<evidence type="ECO:0000313" key="2">
    <source>
        <dbReference type="Proteomes" id="UP000280935"/>
    </source>
</evidence>
<organism evidence="1 2">
    <name type="scientific">Arachnia propionica</name>
    <dbReference type="NCBI Taxonomy" id="1750"/>
    <lineage>
        <taxon>Bacteria</taxon>
        <taxon>Bacillati</taxon>
        <taxon>Actinomycetota</taxon>
        <taxon>Actinomycetes</taxon>
        <taxon>Propionibacteriales</taxon>
        <taxon>Propionibacteriaceae</taxon>
        <taxon>Arachnia</taxon>
    </lineage>
</organism>
<accession>A0A3P1WSZ2</accession>
<dbReference type="Proteomes" id="UP000280935">
    <property type="component" value="Unassembled WGS sequence"/>
</dbReference>
<sequence>MLKRMLETLVGCVLFAALLFGITRLTPADLPRGTTVETTRSTKVVCIPAAEGATVRLAGIHSAAALDAAPTPQTRAVLPEQTLPVVAEGTEGPVGAAMTGVDAVRTLTPCVRPVSRGVISLPATANTELRIVNPDSSEAAIDLTLFGPDGEIQSLGARGIALGPRSQKTIALSVLTSEATPVGVVFQASRGRAAVVAVTTTATSGTAAVPGEAATSHWLPGVMAGVPEASVVLANPGEDRATATLTAYGTTPAYTPGGAESISIPPRSTVVVPLAGALAGEAAAIRVTSDLEVLAGLAVVNGDGAQVAPVKAGRTVRTLAPPGGTLQVTNPGSETTTATVTVVTEAGESVETLEVGAGMTVALPLTAETTEGHLVSVQAPTEVFGAVVSTGEAGTWVAPLESADSVSVAPIGAELDPGLH</sequence>
<gene>
    <name evidence="1" type="ORF">EII35_07245</name>
</gene>
<evidence type="ECO:0000313" key="1">
    <source>
        <dbReference type="EMBL" id="RRD49674.1"/>
    </source>
</evidence>
<dbReference type="RefSeq" id="WP_125227799.1">
    <property type="nucleotide sequence ID" value="NZ_RQYT01000013.1"/>
</dbReference>
<dbReference type="OrthoDB" id="3734478at2"/>
<dbReference type="InterPro" id="IPR043777">
    <property type="entry name" value="DUF5719"/>
</dbReference>